<accession>A0A0C5WPZ6</accession>
<dbReference type="KEGG" id="pgb:H744_2c2532"/>
<dbReference type="AlphaFoldDB" id="A0A0C5WPZ6"/>
<evidence type="ECO:0000256" key="3">
    <source>
        <dbReference type="ARBA" id="ARBA00022729"/>
    </source>
</evidence>
<dbReference type="NCBIfam" id="NF008185">
    <property type="entry name" value="PRK10936.1"/>
    <property type="match status" value="1"/>
</dbReference>
<reference evidence="5 6" key="1">
    <citation type="submission" date="2013-05" db="EMBL/GenBank/DDBJ databases">
        <title>Complete genome sequence of the lipase-producing bacterium Photobacterium gaetbulicola Gung47.</title>
        <authorList>
            <person name="Kim Y.-O."/>
        </authorList>
    </citation>
    <scope>NUCLEOTIDE SEQUENCE [LARGE SCALE GENOMIC DNA]</scope>
    <source>
        <strain evidence="5 6">Gung47</strain>
    </source>
</reference>
<feature type="domain" description="Periplasmic binding protein/LacI sugar binding" evidence="4">
    <location>
        <begin position="89"/>
        <end position="383"/>
    </location>
</feature>
<proteinExistence type="inferred from homology"/>
<dbReference type="InterPro" id="IPR001761">
    <property type="entry name" value="Peripla_BP/Lac1_sug-bd_dom"/>
</dbReference>
<keyword evidence="3" id="KW-0732">Signal</keyword>
<evidence type="ECO:0000259" key="4">
    <source>
        <dbReference type="Pfam" id="PF00532"/>
    </source>
</evidence>
<evidence type="ECO:0000313" key="6">
    <source>
        <dbReference type="Proteomes" id="UP000032303"/>
    </source>
</evidence>
<dbReference type="GO" id="GO:0030313">
    <property type="term" value="C:cell envelope"/>
    <property type="evidence" value="ECO:0007669"/>
    <property type="project" value="UniProtKB-SubCell"/>
</dbReference>
<dbReference type="HOGENOM" id="CLU_053104_0_0_6"/>
<sequence length="393" mass="43326">MLLYPSYLMINHNIALLLLAGIYSPAETTDLLPDGCNMINKIAMALLAIAGFSHTANAVEVIAYSPPFEANKQATKIHYQPLDTASKPWKLCAVYPHLKDSYWLSVNYGMVEHAKKLGVELKVLEAGGYPNLDRQQSQLVDCRKWQADAIILGTVDSLAYENRLTQLTEDIPVFATINYLDTTDPDSHDNVMARVGIDWYEMGRLTGQFLAKRHPKGSGMVNVALLPGPQKRGGTKPVVQGFYDATKDSDIKIVTTLWADHSKELQRNLIQQLLASEQHFNYIVGGAVAAEVAISELRTKHLSGETQILSTYLSHGVYRGLLRGKILFAPTDKMAQQAMLSVDQAVRYLEGKPLNKDLAPILALLTPASLDSDAIAESLSPAEFRPVFHVEAP</sequence>
<evidence type="ECO:0000313" key="5">
    <source>
        <dbReference type="EMBL" id="AJR09188.1"/>
    </source>
</evidence>
<dbReference type="InterPro" id="IPR014301">
    <property type="entry name" value="TMAO_TorT"/>
</dbReference>
<dbReference type="PATRIC" id="fig|658445.3.peg.4551"/>
<name>A0A0C5WPZ6_9GAMM</name>
<dbReference type="STRING" id="658445.H744_2c2532"/>
<dbReference type="Proteomes" id="UP000032303">
    <property type="component" value="Chromosome 2"/>
</dbReference>
<dbReference type="CDD" id="cd06306">
    <property type="entry name" value="PBP1_TorT-like"/>
    <property type="match status" value="1"/>
</dbReference>
<protein>
    <submittedName>
        <fullName evidence="5">TMAO reductase system periplasmic protein TorT</fullName>
    </submittedName>
</protein>
<organism evidence="5 6">
    <name type="scientific">Photobacterium gaetbulicola Gung47</name>
    <dbReference type="NCBI Taxonomy" id="658445"/>
    <lineage>
        <taxon>Bacteria</taxon>
        <taxon>Pseudomonadati</taxon>
        <taxon>Pseudomonadota</taxon>
        <taxon>Gammaproteobacteria</taxon>
        <taxon>Vibrionales</taxon>
        <taxon>Vibrionaceae</taxon>
        <taxon>Photobacterium</taxon>
    </lineage>
</organism>
<dbReference type="PANTHER" id="PTHR46847">
    <property type="entry name" value="D-ALLOSE-BINDING PERIPLASMIC PROTEIN-RELATED"/>
    <property type="match status" value="1"/>
</dbReference>
<comment type="similarity">
    <text evidence="2">Belongs to the bacterial solute-binding protein 2 family.</text>
</comment>
<dbReference type="SUPFAM" id="SSF53822">
    <property type="entry name" value="Periplasmic binding protein-like I"/>
    <property type="match status" value="1"/>
</dbReference>
<dbReference type="EMBL" id="CP005974">
    <property type="protein sequence ID" value="AJR09188.1"/>
    <property type="molecule type" value="Genomic_DNA"/>
</dbReference>
<evidence type="ECO:0000256" key="1">
    <source>
        <dbReference type="ARBA" id="ARBA00004196"/>
    </source>
</evidence>
<keyword evidence="6" id="KW-1185">Reference proteome</keyword>
<dbReference type="InterPro" id="IPR028082">
    <property type="entry name" value="Peripla_BP_I"/>
</dbReference>
<dbReference type="NCBIfam" id="TIGR02955">
    <property type="entry name" value="TMAO_TorT"/>
    <property type="match status" value="1"/>
</dbReference>
<dbReference type="Gene3D" id="3.40.50.2300">
    <property type="match status" value="2"/>
</dbReference>
<dbReference type="PANTHER" id="PTHR46847:SF1">
    <property type="entry name" value="D-ALLOSE-BINDING PERIPLASMIC PROTEIN-RELATED"/>
    <property type="match status" value="1"/>
</dbReference>
<comment type="subcellular location">
    <subcellularLocation>
        <location evidence="1">Cell envelope</location>
    </subcellularLocation>
</comment>
<gene>
    <name evidence="5" type="ORF">H744_2c2532</name>
</gene>
<dbReference type="Pfam" id="PF00532">
    <property type="entry name" value="Peripla_BP_1"/>
    <property type="match status" value="1"/>
</dbReference>
<evidence type="ECO:0000256" key="2">
    <source>
        <dbReference type="ARBA" id="ARBA00007639"/>
    </source>
</evidence>